<evidence type="ECO:0000313" key="3">
    <source>
        <dbReference type="Proteomes" id="UP001221757"/>
    </source>
</evidence>
<sequence>MREPNLPESLGARGAAKKKRLKWNNNMLQARVEQGFPANLDGDGILAKVAQYWVLYIGCGEEKEREASLMVQARVKRAVPASHDWNGIDLRSAVERWAERSWEREVSLAGEGGADRSVFEPLPEHLRVEFTREEPERGAQDACTRESGGWARVARTEKNLSGIHREWSKPESNGRFLLRIQFEPHVAQEGYEAYSRVEQAVPAKPMPSGNRGQDMGHETQEASHARQSDEGWERTMREQGGAELEALWRHLRLEFRDEWLGQIECGTRIRAASQEEA</sequence>
<evidence type="ECO:0000256" key="1">
    <source>
        <dbReference type="SAM" id="MobiDB-lite"/>
    </source>
</evidence>
<dbReference type="Proteomes" id="UP001221757">
    <property type="component" value="Unassembled WGS sequence"/>
</dbReference>
<accession>A0AAD7DCY3</accession>
<gene>
    <name evidence="2" type="ORF">B0H17DRAFT_1135478</name>
</gene>
<keyword evidence="3" id="KW-1185">Reference proteome</keyword>
<reference evidence="2" key="1">
    <citation type="submission" date="2023-03" db="EMBL/GenBank/DDBJ databases">
        <title>Massive genome expansion in bonnet fungi (Mycena s.s.) driven by repeated elements and novel gene families across ecological guilds.</title>
        <authorList>
            <consortium name="Lawrence Berkeley National Laboratory"/>
            <person name="Harder C.B."/>
            <person name="Miyauchi S."/>
            <person name="Viragh M."/>
            <person name="Kuo A."/>
            <person name="Thoen E."/>
            <person name="Andreopoulos B."/>
            <person name="Lu D."/>
            <person name="Skrede I."/>
            <person name="Drula E."/>
            <person name="Henrissat B."/>
            <person name="Morin E."/>
            <person name="Kohler A."/>
            <person name="Barry K."/>
            <person name="LaButti K."/>
            <person name="Morin E."/>
            <person name="Salamov A."/>
            <person name="Lipzen A."/>
            <person name="Mereny Z."/>
            <person name="Hegedus B."/>
            <person name="Baldrian P."/>
            <person name="Stursova M."/>
            <person name="Weitz H."/>
            <person name="Taylor A."/>
            <person name="Grigoriev I.V."/>
            <person name="Nagy L.G."/>
            <person name="Martin F."/>
            <person name="Kauserud H."/>
        </authorList>
    </citation>
    <scope>NUCLEOTIDE SEQUENCE</scope>
    <source>
        <strain evidence="2">CBHHK067</strain>
    </source>
</reference>
<protein>
    <submittedName>
        <fullName evidence="2">Uncharacterized protein</fullName>
    </submittedName>
</protein>
<evidence type="ECO:0000313" key="2">
    <source>
        <dbReference type="EMBL" id="KAJ7688721.1"/>
    </source>
</evidence>
<feature type="region of interest" description="Disordered" evidence="1">
    <location>
        <begin position="205"/>
        <end position="232"/>
    </location>
</feature>
<comment type="caution">
    <text evidence="2">The sequence shown here is derived from an EMBL/GenBank/DDBJ whole genome shotgun (WGS) entry which is preliminary data.</text>
</comment>
<proteinExistence type="predicted"/>
<feature type="compositionally biased region" description="Basic and acidic residues" evidence="1">
    <location>
        <begin position="214"/>
        <end position="232"/>
    </location>
</feature>
<dbReference type="AlphaFoldDB" id="A0AAD7DCY3"/>
<name>A0AAD7DCY3_MYCRO</name>
<dbReference type="EMBL" id="JARKIE010000077">
    <property type="protein sequence ID" value="KAJ7688721.1"/>
    <property type="molecule type" value="Genomic_DNA"/>
</dbReference>
<organism evidence="2 3">
    <name type="scientific">Mycena rosella</name>
    <name type="common">Pink bonnet</name>
    <name type="synonym">Agaricus rosellus</name>
    <dbReference type="NCBI Taxonomy" id="1033263"/>
    <lineage>
        <taxon>Eukaryota</taxon>
        <taxon>Fungi</taxon>
        <taxon>Dikarya</taxon>
        <taxon>Basidiomycota</taxon>
        <taxon>Agaricomycotina</taxon>
        <taxon>Agaricomycetes</taxon>
        <taxon>Agaricomycetidae</taxon>
        <taxon>Agaricales</taxon>
        <taxon>Marasmiineae</taxon>
        <taxon>Mycenaceae</taxon>
        <taxon>Mycena</taxon>
    </lineage>
</organism>